<protein>
    <submittedName>
        <fullName evidence="1">Uncharacterized protein</fullName>
    </submittedName>
</protein>
<evidence type="ECO:0000313" key="2">
    <source>
        <dbReference type="Proteomes" id="UP000600565"/>
    </source>
</evidence>
<proteinExistence type="predicted"/>
<keyword evidence="2" id="KW-1185">Reference proteome</keyword>
<reference evidence="1 2" key="1">
    <citation type="submission" date="2020-08" db="EMBL/GenBank/DDBJ databases">
        <title>A Genomic Blueprint of the Chicken Gut Microbiome.</title>
        <authorList>
            <person name="Gilroy R."/>
            <person name="Ravi A."/>
            <person name="Getino M."/>
            <person name="Pursley I."/>
            <person name="Horton D.L."/>
            <person name="Alikhan N.-F."/>
            <person name="Baker D."/>
            <person name="Gharbi K."/>
            <person name="Hall N."/>
            <person name="Watson M."/>
            <person name="Adriaenssens E.M."/>
            <person name="Foster-Nyarko E."/>
            <person name="Jarju S."/>
            <person name="Secka A."/>
            <person name="Antonio M."/>
            <person name="Oren A."/>
            <person name="Chaudhuri R."/>
            <person name="La Ragione R.M."/>
            <person name="Hildebrand F."/>
            <person name="Pallen M.J."/>
        </authorList>
    </citation>
    <scope>NUCLEOTIDE SEQUENCE [LARGE SCALE GENOMIC DNA]</scope>
    <source>
        <strain evidence="1 2">Sa1YVA6</strain>
    </source>
</reference>
<gene>
    <name evidence="1" type="ORF">H9632_13470</name>
</gene>
<dbReference type="EMBL" id="JACSPW010000012">
    <property type="protein sequence ID" value="MBD8034075.1"/>
    <property type="molecule type" value="Genomic_DNA"/>
</dbReference>
<dbReference type="RefSeq" id="WP_191704573.1">
    <property type="nucleotide sequence ID" value="NZ_JACSPW010000012.1"/>
</dbReference>
<accession>A0ABR8XQ52</accession>
<name>A0ABR8XQ52_9BACL</name>
<sequence>MIVTLLVVLGGSISYYIWNKSADETEYHKQLIQLLDDIEYSTTESAVIGSSYQEYWGEIIDRSIPLSTISENLEISEEEIEPLLNWSNQAYFGGGLGIGLEKGNFDTMITIVRMAKSNATEVALNNHNIVSKNLSLLKNPPAKYEQQYKAVLDLYENYNTFISLSTSPIGSYIEYSKNLNSTYESVQSKLQTAKIQIQ</sequence>
<evidence type="ECO:0000313" key="1">
    <source>
        <dbReference type="EMBL" id="MBD8034075.1"/>
    </source>
</evidence>
<organism evidence="1 2">
    <name type="scientific">Solibacillus merdavium</name>
    <dbReference type="NCBI Taxonomy" id="2762218"/>
    <lineage>
        <taxon>Bacteria</taxon>
        <taxon>Bacillati</taxon>
        <taxon>Bacillota</taxon>
        <taxon>Bacilli</taxon>
        <taxon>Bacillales</taxon>
        <taxon>Caryophanaceae</taxon>
        <taxon>Solibacillus</taxon>
    </lineage>
</organism>
<comment type="caution">
    <text evidence="1">The sequence shown here is derived from an EMBL/GenBank/DDBJ whole genome shotgun (WGS) entry which is preliminary data.</text>
</comment>
<dbReference type="Proteomes" id="UP000600565">
    <property type="component" value="Unassembled WGS sequence"/>
</dbReference>